<dbReference type="OrthoDB" id="10071381at2759"/>
<sequence length="217" mass="24298">MQQSDESKEPKPDQTRQRVARGRAKRSAAHAMDYEQTVIPGQIYQSLHQNSSDLVRGKQRKQTMDALSMMKISALMDLPFVALVEKLVKNGNGEIHYLTPLLEVWIRSTQPPHDSPFWSDLSASATGTIIIIISTRKNALYGANGRLSHPYLSLEFSDFDTRVDSLSMKISIEKHRANGNTNEMMPPEILIEELRNNLKNNGLVVNETNGASGLKPI</sequence>
<dbReference type="AlphaFoldDB" id="A0A830C3S0"/>
<reference evidence="2" key="1">
    <citation type="submission" date="2020-07" db="EMBL/GenBank/DDBJ databases">
        <title>Ethylene signaling mediates host invasion by parasitic plants.</title>
        <authorList>
            <person name="Yoshida S."/>
        </authorList>
    </citation>
    <scope>NUCLEOTIDE SEQUENCE</scope>
    <source>
        <strain evidence="2">Okayama</strain>
    </source>
</reference>
<gene>
    <name evidence="2" type="ORF">PHJA_001683000</name>
</gene>
<proteinExistence type="predicted"/>
<feature type="compositionally biased region" description="Basic residues" evidence="1">
    <location>
        <begin position="18"/>
        <end position="28"/>
    </location>
</feature>
<evidence type="ECO:0000313" key="2">
    <source>
        <dbReference type="EMBL" id="GFP95387.1"/>
    </source>
</evidence>
<protein>
    <submittedName>
        <fullName evidence="2">Sister chromatid cohesion 1 protein 1</fullName>
    </submittedName>
</protein>
<organism evidence="2 3">
    <name type="scientific">Phtheirospermum japonicum</name>
    <dbReference type="NCBI Taxonomy" id="374723"/>
    <lineage>
        <taxon>Eukaryota</taxon>
        <taxon>Viridiplantae</taxon>
        <taxon>Streptophyta</taxon>
        <taxon>Embryophyta</taxon>
        <taxon>Tracheophyta</taxon>
        <taxon>Spermatophyta</taxon>
        <taxon>Magnoliopsida</taxon>
        <taxon>eudicotyledons</taxon>
        <taxon>Gunneridae</taxon>
        <taxon>Pentapetalae</taxon>
        <taxon>asterids</taxon>
        <taxon>lamiids</taxon>
        <taxon>Lamiales</taxon>
        <taxon>Orobanchaceae</taxon>
        <taxon>Orobanchaceae incertae sedis</taxon>
        <taxon>Phtheirospermum</taxon>
    </lineage>
</organism>
<dbReference type="Proteomes" id="UP000653305">
    <property type="component" value="Unassembled WGS sequence"/>
</dbReference>
<keyword evidence="3" id="KW-1185">Reference proteome</keyword>
<evidence type="ECO:0000313" key="3">
    <source>
        <dbReference type="Proteomes" id="UP000653305"/>
    </source>
</evidence>
<comment type="caution">
    <text evidence="2">The sequence shown here is derived from an EMBL/GenBank/DDBJ whole genome shotgun (WGS) entry which is preliminary data.</text>
</comment>
<accession>A0A830C3S0</accession>
<dbReference type="EMBL" id="BMAC01000385">
    <property type="protein sequence ID" value="GFP95387.1"/>
    <property type="molecule type" value="Genomic_DNA"/>
</dbReference>
<feature type="region of interest" description="Disordered" evidence="1">
    <location>
        <begin position="1"/>
        <end position="31"/>
    </location>
</feature>
<name>A0A830C3S0_9LAMI</name>
<evidence type="ECO:0000256" key="1">
    <source>
        <dbReference type="SAM" id="MobiDB-lite"/>
    </source>
</evidence>
<feature type="compositionally biased region" description="Basic and acidic residues" evidence="1">
    <location>
        <begin position="1"/>
        <end position="16"/>
    </location>
</feature>